<sequence length="1290" mass="141051">MSQHKHQEKPPPGNNNNQPQEQVLSDVNSESGSTAIPNDTEGVDHGGESDKIGDEKKEASFKDFLRVFTYNDVKGYIFNSIALFAMIAAGSLLPLMDIVFGKFVNVFNDFVNGKLSPAGYRSEVAKYSLYFVYLFVAKFALTYLWTMLISITAIRTTKALRIDFVRQTLRQEVSFFDSPSSSVSGQITTNGNLINHGISEKLGLIVTGLSTFFTAFIVAFAVQWKLTLIVICIVPVNIVVTIICVIFDTGYEFAMFDIYSRSGSLAEEAFATIRTAHAFWAFPKLSKRFSSILEDASKIGAKKSLIYAILFPTEFFCIFSGYGLAFWQGIKMYSTGEITQPGTVVTVIFAVLVAATALTQIAPQTIAISKAAGAAQELFQMIDRESKIDSLSEEGEKIPGFKGDIKLRGVRFSYPSRPDVAVLHGLDLDIPADQTTAFVGSSGSGKSSIFALLERWYEMSEGSITLDGCPIHSLNLQWLRTNIRMVQQEPILFSGSVYRNVADGLAGTDLATLPEGEKRRLVIEACKSAYAHDFIERLPNSYDTFIGERGASLSGGQKQRLVIARSIISNPKVLMLDEATSALDPNAEKIVQKALNNVAKGRTMIVIAHRLSTIRDADNIIVMAKGETIEQGTHKELIDMGGTYSRLVRLQDLGHDGTTPEAAEDEKDVSLGGLESVVSRASAHAIHHASDDEKINYGLLQCLFLVIKEQRPMWINGVWLLLISVGGGLTYPSLAILFARTMDAFAKVDVDKGNFYSLMFFVVALGNLVCYAIGGWVANLIGQHVMKVYRAEIFDNTLRQDMTFFDNPDHGTGSLVARLSAEPTSIQELLSMNVALIMVNCVTVLSSSILAIVYGWKLGLALVFGALPVLVIGGYIRIRLEFKLDDDTAARFAKSSNLASEAVLGIRTVSSLALEGAVIERYSVALEGLAKDAIGSLGWKMMSYALSQSASFLAMALGFWYGGRLVSTGEYTTEQFYIIFIGVIFSGESAAVLFQYSTSITKARTAINYVINLRRQLVLRENETDDRGSASSSSGKTASEKGPELVCDAIGFAYPRRPKLPVLQDINIKMESGKMVAFVGASGSGKTALISLIERFYDPKTGMLRSDGQDIKTKDRRLHRRDIALVQQEPVLYQGSIRDNISLGLETSTPSDDEIIDALKQANVHDFVISLPEGLNTPCGNQGLSLSGGQRQRIAIARALIRKPRLLLLDEATSALDTESEKVVKEALDRAAEGRTTVAVAHRLSTIRDADVIVVFGGGRVVQMGTHEELVAKRGLYYEMVLGQSLDREA</sequence>
<feature type="transmembrane region" description="Helical" evidence="12">
    <location>
        <begin position="758"/>
        <end position="781"/>
    </location>
</feature>
<dbReference type="EMBL" id="JAGPYM010000021">
    <property type="protein sequence ID" value="KAH6884073.1"/>
    <property type="molecule type" value="Genomic_DNA"/>
</dbReference>
<feature type="transmembrane region" description="Helical" evidence="12">
    <location>
        <begin position="975"/>
        <end position="994"/>
    </location>
</feature>
<organism evidence="15 16">
    <name type="scientific">Thelonectria olida</name>
    <dbReference type="NCBI Taxonomy" id="1576542"/>
    <lineage>
        <taxon>Eukaryota</taxon>
        <taxon>Fungi</taxon>
        <taxon>Dikarya</taxon>
        <taxon>Ascomycota</taxon>
        <taxon>Pezizomycotina</taxon>
        <taxon>Sordariomycetes</taxon>
        <taxon>Hypocreomycetidae</taxon>
        <taxon>Hypocreales</taxon>
        <taxon>Nectriaceae</taxon>
        <taxon>Thelonectria</taxon>
    </lineage>
</organism>
<dbReference type="InterPro" id="IPR003439">
    <property type="entry name" value="ABC_transporter-like_ATP-bd"/>
</dbReference>
<proteinExistence type="inferred from homology"/>
<keyword evidence="10" id="KW-0325">Glycoprotein</keyword>
<dbReference type="OrthoDB" id="6500128at2759"/>
<evidence type="ECO:0000256" key="12">
    <source>
        <dbReference type="SAM" id="Phobius"/>
    </source>
</evidence>
<dbReference type="GO" id="GO:0090374">
    <property type="term" value="P:oligopeptide export from mitochondrion"/>
    <property type="evidence" value="ECO:0007669"/>
    <property type="project" value="TreeGrafter"/>
</dbReference>
<feature type="transmembrane region" description="Helical" evidence="12">
    <location>
        <begin position="76"/>
        <end position="96"/>
    </location>
</feature>
<feature type="transmembrane region" description="Helical" evidence="12">
    <location>
        <begin position="305"/>
        <end position="330"/>
    </location>
</feature>
<dbReference type="InterPro" id="IPR039421">
    <property type="entry name" value="Type_1_exporter"/>
</dbReference>
<dbReference type="GO" id="GO:0016887">
    <property type="term" value="F:ATP hydrolysis activity"/>
    <property type="evidence" value="ECO:0007669"/>
    <property type="project" value="InterPro"/>
</dbReference>
<feature type="transmembrane region" description="Helical" evidence="12">
    <location>
        <begin position="130"/>
        <end position="154"/>
    </location>
</feature>
<gene>
    <name evidence="15" type="ORF">B0T10DRAFT_564659</name>
</gene>
<dbReference type="InterPro" id="IPR036640">
    <property type="entry name" value="ABC1_TM_sf"/>
</dbReference>
<evidence type="ECO:0000256" key="11">
    <source>
        <dbReference type="SAM" id="MobiDB-lite"/>
    </source>
</evidence>
<keyword evidence="9 12" id="KW-0472">Membrane</keyword>
<dbReference type="InterPro" id="IPR011527">
    <property type="entry name" value="ABC1_TM_dom"/>
</dbReference>
<reference evidence="15 16" key="1">
    <citation type="journal article" date="2021" name="Nat. Commun.">
        <title>Genetic determinants of endophytism in the Arabidopsis root mycobiome.</title>
        <authorList>
            <person name="Mesny F."/>
            <person name="Miyauchi S."/>
            <person name="Thiergart T."/>
            <person name="Pickel B."/>
            <person name="Atanasova L."/>
            <person name="Karlsson M."/>
            <person name="Huettel B."/>
            <person name="Barry K.W."/>
            <person name="Haridas S."/>
            <person name="Chen C."/>
            <person name="Bauer D."/>
            <person name="Andreopoulos W."/>
            <person name="Pangilinan J."/>
            <person name="LaButti K."/>
            <person name="Riley R."/>
            <person name="Lipzen A."/>
            <person name="Clum A."/>
            <person name="Drula E."/>
            <person name="Henrissat B."/>
            <person name="Kohler A."/>
            <person name="Grigoriev I.V."/>
            <person name="Martin F.M."/>
            <person name="Hacquard S."/>
        </authorList>
    </citation>
    <scope>NUCLEOTIDE SEQUENCE [LARGE SCALE GENOMIC DNA]</scope>
    <source>
        <strain evidence="15 16">MPI-CAGE-CH-0241</strain>
    </source>
</reference>
<comment type="caution">
    <text evidence="15">The sequence shown here is derived from an EMBL/GenBank/DDBJ whole genome shotgun (WGS) entry which is preliminary data.</text>
</comment>
<evidence type="ECO:0000256" key="4">
    <source>
        <dbReference type="ARBA" id="ARBA00022692"/>
    </source>
</evidence>
<accession>A0A9P8VY52</accession>
<keyword evidence="7" id="KW-0067">ATP-binding</keyword>
<dbReference type="CDD" id="cd18578">
    <property type="entry name" value="ABC_6TM_Pgp_ABCB1_D2_like"/>
    <property type="match status" value="1"/>
</dbReference>
<dbReference type="PANTHER" id="PTHR43394">
    <property type="entry name" value="ATP-DEPENDENT PERMEASE MDL1, MITOCHONDRIAL"/>
    <property type="match status" value="1"/>
</dbReference>
<evidence type="ECO:0000256" key="6">
    <source>
        <dbReference type="ARBA" id="ARBA00022741"/>
    </source>
</evidence>
<feature type="compositionally biased region" description="Polar residues" evidence="11">
    <location>
        <begin position="23"/>
        <end position="37"/>
    </location>
</feature>
<evidence type="ECO:0000256" key="1">
    <source>
        <dbReference type="ARBA" id="ARBA00004141"/>
    </source>
</evidence>
<evidence type="ECO:0000256" key="5">
    <source>
        <dbReference type="ARBA" id="ARBA00022737"/>
    </source>
</evidence>
<keyword evidence="3" id="KW-0813">Transport</keyword>
<dbReference type="PANTHER" id="PTHR43394:SF27">
    <property type="entry name" value="ATP-DEPENDENT TRANSLOCASE ABCB1-LIKE"/>
    <property type="match status" value="1"/>
</dbReference>
<dbReference type="SUPFAM" id="SSF90123">
    <property type="entry name" value="ABC transporter transmembrane region"/>
    <property type="match status" value="2"/>
</dbReference>
<keyword evidence="5" id="KW-0677">Repeat</keyword>
<dbReference type="SMART" id="SM00382">
    <property type="entry name" value="AAA"/>
    <property type="match status" value="2"/>
</dbReference>
<evidence type="ECO:0000313" key="16">
    <source>
        <dbReference type="Proteomes" id="UP000777438"/>
    </source>
</evidence>
<evidence type="ECO:0000256" key="10">
    <source>
        <dbReference type="ARBA" id="ARBA00023180"/>
    </source>
</evidence>
<feature type="domain" description="ABC transporter" evidence="13">
    <location>
        <begin position="1045"/>
        <end position="1283"/>
    </location>
</feature>
<feature type="transmembrane region" description="Helical" evidence="12">
    <location>
        <begin position="718"/>
        <end position="738"/>
    </location>
</feature>
<evidence type="ECO:0000259" key="13">
    <source>
        <dbReference type="PROSITE" id="PS50893"/>
    </source>
</evidence>
<comment type="subcellular location">
    <subcellularLocation>
        <location evidence="1">Membrane</location>
        <topology evidence="1">Multi-pass membrane protein</topology>
    </subcellularLocation>
</comment>
<dbReference type="InterPro" id="IPR003593">
    <property type="entry name" value="AAA+_ATPase"/>
</dbReference>
<dbReference type="FunFam" id="3.40.50.300:FF:000240">
    <property type="entry name" value="ABC transporter B family member 20"/>
    <property type="match status" value="1"/>
</dbReference>
<evidence type="ECO:0000313" key="15">
    <source>
        <dbReference type="EMBL" id="KAH6884073.1"/>
    </source>
</evidence>
<dbReference type="Gene3D" id="1.20.1560.10">
    <property type="entry name" value="ABC transporter type 1, transmembrane domain"/>
    <property type="match status" value="1"/>
</dbReference>
<feature type="region of interest" description="Disordered" evidence="11">
    <location>
        <begin position="1"/>
        <end position="53"/>
    </location>
</feature>
<feature type="compositionally biased region" description="Basic and acidic residues" evidence="11">
    <location>
        <begin position="42"/>
        <end position="53"/>
    </location>
</feature>
<dbReference type="Proteomes" id="UP000777438">
    <property type="component" value="Unassembled WGS sequence"/>
</dbReference>
<dbReference type="InterPro" id="IPR027417">
    <property type="entry name" value="P-loop_NTPase"/>
</dbReference>
<keyword evidence="4 12" id="KW-0812">Transmembrane</keyword>
<dbReference type="InterPro" id="IPR017871">
    <property type="entry name" value="ABC_transporter-like_CS"/>
</dbReference>
<feature type="domain" description="ABC transporter" evidence="13">
    <location>
        <begin position="405"/>
        <end position="650"/>
    </location>
</feature>
<evidence type="ECO:0000256" key="7">
    <source>
        <dbReference type="ARBA" id="ARBA00022840"/>
    </source>
</evidence>
<feature type="transmembrane region" description="Helical" evidence="12">
    <location>
        <begin position="228"/>
        <end position="251"/>
    </location>
</feature>
<dbReference type="FunFam" id="3.40.50.300:FF:000913">
    <property type="entry name" value="ABC multidrug transporter SitT"/>
    <property type="match status" value="1"/>
</dbReference>
<evidence type="ECO:0000256" key="3">
    <source>
        <dbReference type="ARBA" id="ARBA00022448"/>
    </source>
</evidence>
<dbReference type="CDD" id="cd18577">
    <property type="entry name" value="ABC_6TM_Pgp_ABCB1_D1_like"/>
    <property type="match status" value="1"/>
</dbReference>
<dbReference type="Pfam" id="PF00005">
    <property type="entry name" value="ABC_tran"/>
    <property type="match status" value="2"/>
</dbReference>
<dbReference type="FunFam" id="1.20.1560.10:FF:000057">
    <property type="entry name" value="ABC multidrug transporter SitT"/>
    <property type="match status" value="1"/>
</dbReference>
<evidence type="ECO:0000256" key="2">
    <source>
        <dbReference type="ARBA" id="ARBA00007577"/>
    </source>
</evidence>
<dbReference type="GO" id="GO:0005524">
    <property type="term" value="F:ATP binding"/>
    <property type="evidence" value="ECO:0007669"/>
    <property type="project" value="UniProtKB-KW"/>
</dbReference>
<feature type="transmembrane region" description="Helical" evidence="12">
    <location>
        <begin position="342"/>
        <end position="362"/>
    </location>
</feature>
<feature type="domain" description="ABC transmembrane type-1" evidence="14">
    <location>
        <begin position="718"/>
        <end position="1002"/>
    </location>
</feature>
<name>A0A9P8VY52_9HYPO</name>
<keyword evidence="6" id="KW-0547">Nucleotide-binding</keyword>
<dbReference type="SUPFAM" id="SSF52540">
    <property type="entry name" value="P-loop containing nucleoside triphosphate hydrolases"/>
    <property type="match status" value="2"/>
</dbReference>
<keyword evidence="16" id="KW-1185">Reference proteome</keyword>
<keyword evidence="15" id="KW-0378">Hydrolase</keyword>
<dbReference type="PROSITE" id="PS00211">
    <property type="entry name" value="ABC_TRANSPORTER_1"/>
    <property type="match status" value="2"/>
</dbReference>
<keyword evidence="8 12" id="KW-1133">Transmembrane helix</keyword>
<dbReference type="Gene3D" id="3.40.50.300">
    <property type="entry name" value="P-loop containing nucleotide triphosphate hydrolases"/>
    <property type="match status" value="2"/>
</dbReference>
<feature type="transmembrane region" description="Helical" evidence="12">
    <location>
        <begin position="202"/>
        <end position="222"/>
    </location>
</feature>
<feature type="transmembrane region" description="Helical" evidence="12">
    <location>
        <begin position="834"/>
        <end position="854"/>
    </location>
</feature>
<dbReference type="CDD" id="cd03249">
    <property type="entry name" value="ABC_MTABC3_MDL1_MDL2"/>
    <property type="match status" value="1"/>
</dbReference>
<dbReference type="GO" id="GO:0005743">
    <property type="term" value="C:mitochondrial inner membrane"/>
    <property type="evidence" value="ECO:0007669"/>
    <property type="project" value="TreeGrafter"/>
</dbReference>
<protein>
    <submittedName>
        <fullName evidence="15">P-loop containing nucleoside triphosphate hydrolase protein</fullName>
    </submittedName>
</protein>
<evidence type="ECO:0000256" key="8">
    <source>
        <dbReference type="ARBA" id="ARBA00022989"/>
    </source>
</evidence>
<feature type="domain" description="ABC transmembrane type-1" evidence="14">
    <location>
        <begin position="81"/>
        <end position="370"/>
    </location>
</feature>
<dbReference type="PROSITE" id="PS50929">
    <property type="entry name" value="ABC_TM1F"/>
    <property type="match status" value="2"/>
</dbReference>
<dbReference type="Pfam" id="PF00664">
    <property type="entry name" value="ABC_membrane"/>
    <property type="match status" value="2"/>
</dbReference>
<dbReference type="GO" id="GO:0015421">
    <property type="term" value="F:ABC-type oligopeptide transporter activity"/>
    <property type="evidence" value="ECO:0007669"/>
    <property type="project" value="TreeGrafter"/>
</dbReference>
<evidence type="ECO:0000259" key="14">
    <source>
        <dbReference type="PROSITE" id="PS50929"/>
    </source>
</evidence>
<dbReference type="PROSITE" id="PS50893">
    <property type="entry name" value="ABC_TRANSPORTER_2"/>
    <property type="match status" value="2"/>
</dbReference>
<comment type="similarity">
    <text evidence="2">Belongs to the ABC transporter superfamily. ABCB family. Multidrug resistance exporter (TC 3.A.1.201) subfamily.</text>
</comment>
<feature type="transmembrane region" description="Helical" evidence="12">
    <location>
        <begin position="944"/>
        <end position="963"/>
    </location>
</feature>
<evidence type="ECO:0000256" key="9">
    <source>
        <dbReference type="ARBA" id="ARBA00023136"/>
    </source>
</evidence>